<gene>
    <name evidence="4" type="primary">103504626</name>
</gene>
<comment type="cofactor">
    <cofactor evidence="2">
        <name>heme</name>
        <dbReference type="ChEBI" id="CHEBI:30413"/>
    </cofactor>
</comment>
<reference evidence="4" key="1">
    <citation type="submission" date="2023-03" db="UniProtKB">
        <authorList>
            <consortium name="EnsemblPlants"/>
        </authorList>
    </citation>
    <scope>IDENTIFICATION</scope>
</reference>
<dbReference type="PANTHER" id="PTHR47950:SF33">
    <property type="entry name" value="CYTOCHROME P450"/>
    <property type="match status" value="1"/>
</dbReference>
<comment type="similarity">
    <text evidence="1 3">Belongs to the cytochrome P450 family.</text>
</comment>
<protein>
    <recommendedName>
        <fullName evidence="5">(S)-N-methylcoclaurine 3'-hydroxylase isozyme 2</fullName>
    </recommendedName>
</protein>
<accession>A0A9I9CL71</accession>
<dbReference type="PROSITE" id="PS00086">
    <property type="entry name" value="CYTOCHROME_P450"/>
    <property type="match status" value="1"/>
</dbReference>
<dbReference type="EnsemblPlants" id="MELO3C005375.2.1">
    <property type="protein sequence ID" value="MELO3C005375.2.1"/>
    <property type="gene ID" value="MELO3C005375.2"/>
</dbReference>
<dbReference type="PANTHER" id="PTHR47950">
    <property type="entry name" value="CYTOCHROME P450, FAMILY 76, SUBFAMILY C, POLYPEPTIDE 5-RELATED"/>
    <property type="match status" value="1"/>
</dbReference>
<dbReference type="RefSeq" id="XP_008467223.2">
    <property type="nucleotide sequence ID" value="XM_008469001.3"/>
</dbReference>
<evidence type="ECO:0000256" key="2">
    <source>
        <dbReference type="PIRSR" id="PIRSR602401-1"/>
    </source>
</evidence>
<evidence type="ECO:0008006" key="5">
    <source>
        <dbReference type="Google" id="ProtNLM"/>
    </source>
</evidence>
<sequence>MLIPSFSILLPSLLLLLPIFIILKHIKSPSSKLPLPPGPNPWPILGNLLQIGQNAHISITQFANIYGPLISLKLGAQRLIVASSPAAATAVLKTQDRLLSARYIFQMTPDRALHDQHSLVFSPECGDQWKNLRSLCKVNLFTAKAIESQAILREKKMKELVKFLESKQGSVVEVKDFVFTSVFNTLSNLIFSMDLLDFVGDGFKGIKGPFKKMMDLGLTPNLADFYPLLRRFDLQGLKNKADIYKNEVDSLWGILIKERREIHCQQGSASNDFLDVLIQSGFDDQQINALIIELLSAGTDTTTTTVEWAMSEILKDKDILNKVREEMKKVTKENRPIDESNISELQYLWRCVKETLRLHPPAPFLLPRLAPMDCEVMGYSIPKDSMVFVNVWGIGRDPSVWEDSQTFNPQRFDVGCGNDNVDFKGYDYRYLPFGGGRRICPGLPMAIVQVPLILATLIHNFEWSLPNDEDLSKLDLNGRLGVTLQKYETLKLIPKRRVI</sequence>
<keyword evidence="2 3" id="KW-0349">Heme</keyword>
<dbReference type="Pfam" id="PF00067">
    <property type="entry name" value="p450"/>
    <property type="match status" value="1"/>
</dbReference>
<keyword evidence="2 3" id="KW-0479">Metal-binding</keyword>
<organism evidence="4">
    <name type="scientific">Cucumis melo</name>
    <name type="common">Muskmelon</name>
    <dbReference type="NCBI Taxonomy" id="3656"/>
    <lineage>
        <taxon>Eukaryota</taxon>
        <taxon>Viridiplantae</taxon>
        <taxon>Streptophyta</taxon>
        <taxon>Embryophyta</taxon>
        <taxon>Tracheophyta</taxon>
        <taxon>Spermatophyta</taxon>
        <taxon>Magnoliopsida</taxon>
        <taxon>eudicotyledons</taxon>
        <taxon>Gunneridae</taxon>
        <taxon>Pentapetalae</taxon>
        <taxon>rosids</taxon>
        <taxon>fabids</taxon>
        <taxon>Cucurbitales</taxon>
        <taxon>Cucurbitaceae</taxon>
        <taxon>Benincaseae</taxon>
        <taxon>Cucumis</taxon>
    </lineage>
</organism>
<dbReference type="InterPro" id="IPR002401">
    <property type="entry name" value="Cyt_P450_E_grp-I"/>
</dbReference>
<keyword evidence="3" id="KW-0560">Oxidoreductase</keyword>
<name>A0A9I9CL71_CUCME</name>
<dbReference type="InterPro" id="IPR017972">
    <property type="entry name" value="Cyt_P450_CS"/>
</dbReference>
<dbReference type="PRINTS" id="PR00385">
    <property type="entry name" value="P450"/>
</dbReference>
<keyword evidence="3" id="KW-0503">Monooxygenase</keyword>
<dbReference type="SUPFAM" id="SSF48264">
    <property type="entry name" value="Cytochrome P450"/>
    <property type="match status" value="1"/>
</dbReference>
<dbReference type="InterPro" id="IPR036396">
    <property type="entry name" value="Cyt_P450_sf"/>
</dbReference>
<dbReference type="Gene3D" id="1.10.630.10">
    <property type="entry name" value="Cytochrome P450"/>
    <property type="match status" value="1"/>
</dbReference>
<keyword evidence="2 3" id="KW-0408">Iron</keyword>
<evidence type="ECO:0000313" key="4">
    <source>
        <dbReference type="EnsemblPlants" id="MELO3C005375.2.1"/>
    </source>
</evidence>
<feature type="binding site" description="axial binding residue" evidence="2">
    <location>
        <position position="440"/>
    </location>
    <ligand>
        <name>heme</name>
        <dbReference type="ChEBI" id="CHEBI:30413"/>
    </ligand>
    <ligandPart>
        <name>Fe</name>
        <dbReference type="ChEBI" id="CHEBI:18248"/>
    </ligandPart>
</feature>
<evidence type="ECO:0000256" key="1">
    <source>
        <dbReference type="ARBA" id="ARBA00010617"/>
    </source>
</evidence>
<proteinExistence type="inferred from homology"/>
<dbReference type="InterPro" id="IPR001128">
    <property type="entry name" value="Cyt_P450"/>
</dbReference>
<dbReference type="PRINTS" id="PR00463">
    <property type="entry name" value="EP450I"/>
</dbReference>
<evidence type="ECO:0000256" key="3">
    <source>
        <dbReference type="RuleBase" id="RU000461"/>
    </source>
</evidence>
<dbReference type="eggNOG" id="KOG0156">
    <property type="taxonomic scope" value="Eukaryota"/>
</dbReference>